<reference evidence="4" key="3">
    <citation type="submission" date="2015-04" db="UniProtKB">
        <authorList>
            <consortium name="EnsemblPlants"/>
        </authorList>
    </citation>
    <scope>IDENTIFICATION</scope>
    <source>
        <strain evidence="4">cv. Jemalong A17</strain>
    </source>
</reference>
<dbReference type="Proteomes" id="UP000002051">
    <property type="component" value="Chromosome 6"/>
</dbReference>
<accession>A0A072U511</accession>
<dbReference type="EnsemblPlants" id="KEH24831">
    <property type="protein sequence ID" value="KEH24831"/>
    <property type="gene ID" value="MTR_6g407100"/>
</dbReference>
<evidence type="ECO:0000313" key="2">
    <source>
        <dbReference type="EMBL" id="KEH24829.1"/>
    </source>
</evidence>
<dbReference type="EMBL" id="CM001222">
    <property type="protein sequence ID" value="KEH24831.1"/>
    <property type="molecule type" value="Genomic_DNA"/>
</dbReference>
<protein>
    <submittedName>
        <fullName evidence="2">LCR-like protein</fullName>
    </submittedName>
</protein>
<reference evidence="2 5" key="2">
    <citation type="journal article" date="2014" name="BMC Genomics">
        <title>An improved genome release (version Mt4.0) for the model legume Medicago truncatula.</title>
        <authorList>
            <person name="Tang H."/>
            <person name="Krishnakumar V."/>
            <person name="Bidwell S."/>
            <person name="Rosen B."/>
            <person name="Chan A."/>
            <person name="Zhou S."/>
            <person name="Gentzbittel L."/>
            <person name="Childs K.L."/>
            <person name="Yandell M."/>
            <person name="Gundlach H."/>
            <person name="Mayer K.F."/>
            <person name="Schwartz D.C."/>
            <person name="Town C.D."/>
        </authorList>
    </citation>
    <scope>GENOME REANNOTATION</scope>
    <source>
        <strain evidence="2">A17</strain>
        <strain evidence="4 5">cv. Jemalong A17</strain>
    </source>
</reference>
<dbReference type="EMBL" id="CM001222">
    <property type="protein sequence ID" value="KEH24829.1"/>
    <property type="molecule type" value="Genomic_DNA"/>
</dbReference>
<feature type="signal peptide" evidence="1">
    <location>
        <begin position="1"/>
        <end position="27"/>
    </location>
</feature>
<dbReference type="EnsemblPlants" id="KEH24829">
    <property type="protein sequence ID" value="KEH24829"/>
    <property type="gene ID" value="MTR_6g407080"/>
</dbReference>
<evidence type="ECO:0000313" key="3">
    <source>
        <dbReference type="EMBL" id="KEH24831.1"/>
    </source>
</evidence>
<keyword evidence="1" id="KW-0732">Signal</keyword>
<organism evidence="2 5">
    <name type="scientific">Medicago truncatula</name>
    <name type="common">Barrel medic</name>
    <name type="synonym">Medicago tribuloides</name>
    <dbReference type="NCBI Taxonomy" id="3880"/>
    <lineage>
        <taxon>Eukaryota</taxon>
        <taxon>Viridiplantae</taxon>
        <taxon>Streptophyta</taxon>
        <taxon>Embryophyta</taxon>
        <taxon>Tracheophyta</taxon>
        <taxon>Spermatophyta</taxon>
        <taxon>Magnoliopsida</taxon>
        <taxon>eudicotyledons</taxon>
        <taxon>Gunneridae</taxon>
        <taxon>Pentapetalae</taxon>
        <taxon>rosids</taxon>
        <taxon>fabids</taxon>
        <taxon>Fabales</taxon>
        <taxon>Fabaceae</taxon>
        <taxon>Papilionoideae</taxon>
        <taxon>50 kb inversion clade</taxon>
        <taxon>NPAAA clade</taxon>
        <taxon>Hologalegina</taxon>
        <taxon>IRL clade</taxon>
        <taxon>Trifolieae</taxon>
        <taxon>Medicago</taxon>
    </lineage>
</organism>
<gene>
    <name evidence="2" type="ordered locus">MTR_6g407080</name>
    <name evidence="3" type="ordered locus">MTR_6g407100</name>
</gene>
<evidence type="ECO:0000313" key="5">
    <source>
        <dbReference type="Proteomes" id="UP000002051"/>
    </source>
</evidence>
<sequence>MATYVNLLLFTFAIVCIASYVIPGGVAEYIFCIPMETCPGSDDLCATSCKARGHPQGGGCLKVLRACCCFG</sequence>
<evidence type="ECO:0000256" key="1">
    <source>
        <dbReference type="SAM" id="SignalP"/>
    </source>
</evidence>
<dbReference type="HOGENOM" id="CLU_190964_0_0_1"/>
<dbReference type="PaxDb" id="3880-AES74512"/>
<feature type="chain" id="PRO_5014499300" evidence="1">
    <location>
        <begin position="28"/>
        <end position="71"/>
    </location>
</feature>
<name>A0A072U511_MEDTR</name>
<dbReference type="AlphaFoldDB" id="A0A072U511"/>
<proteinExistence type="predicted"/>
<reference evidence="2 5" key="1">
    <citation type="journal article" date="2011" name="Nature">
        <title>The Medicago genome provides insight into the evolution of rhizobial symbioses.</title>
        <authorList>
            <person name="Young N.D."/>
            <person name="Debelle F."/>
            <person name="Oldroyd G.E."/>
            <person name="Geurts R."/>
            <person name="Cannon S.B."/>
            <person name="Udvardi M.K."/>
            <person name="Benedito V.A."/>
            <person name="Mayer K.F."/>
            <person name="Gouzy J."/>
            <person name="Schoof H."/>
            <person name="Van de Peer Y."/>
            <person name="Proost S."/>
            <person name="Cook D.R."/>
            <person name="Meyers B.C."/>
            <person name="Spannagl M."/>
            <person name="Cheung F."/>
            <person name="De Mita S."/>
            <person name="Krishnakumar V."/>
            <person name="Gundlach H."/>
            <person name="Zhou S."/>
            <person name="Mudge J."/>
            <person name="Bharti A.K."/>
            <person name="Murray J.D."/>
            <person name="Naoumkina M.A."/>
            <person name="Rosen B."/>
            <person name="Silverstein K.A."/>
            <person name="Tang H."/>
            <person name="Rombauts S."/>
            <person name="Zhao P.X."/>
            <person name="Zhou P."/>
            <person name="Barbe V."/>
            <person name="Bardou P."/>
            <person name="Bechner M."/>
            <person name="Bellec A."/>
            <person name="Berger A."/>
            <person name="Berges H."/>
            <person name="Bidwell S."/>
            <person name="Bisseling T."/>
            <person name="Choisne N."/>
            <person name="Couloux A."/>
            <person name="Denny R."/>
            <person name="Deshpande S."/>
            <person name="Dai X."/>
            <person name="Doyle J.J."/>
            <person name="Dudez A.M."/>
            <person name="Farmer A.D."/>
            <person name="Fouteau S."/>
            <person name="Franken C."/>
            <person name="Gibelin C."/>
            <person name="Gish J."/>
            <person name="Goldstein S."/>
            <person name="Gonzalez A.J."/>
            <person name="Green P.J."/>
            <person name="Hallab A."/>
            <person name="Hartog M."/>
            <person name="Hua A."/>
            <person name="Humphray S.J."/>
            <person name="Jeong D.H."/>
            <person name="Jing Y."/>
            <person name="Jocker A."/>
            <person name="Kenton S.M."/>
            <person name="Kim D.J."/>
            <person name="Klee K."/>
            <person name="Lai H."/>
            <person name="Lang C."/>
            <person name="Lin S."/>
            <person name="Macmil S.L."/>
            <person name="Magdelenat G."/>
            <person name="Matthews L."/>
            <person name="McCorrison J."/>
            <person name="Monaghan E.L."/>
            <person name="Mun J.H."/>
            <person name="Najar F.Z."/>
            <person name="Nicholson C."/>
            <person name="Noirot C."/>
            <person name="O'Bleness M."/>
            <person name="Paule C.R."/>
            <person name="Poulain J."/>
            <person name="Prion F."/>
            <person name="Qin B."/>
            <person name="Qu C."/>
            <person name="Retzel E.F."/>
            <person name="Riddle C."/>
            <person name="Sallet E."/>
            <person name="Samain S."/>
            <person name="Samson N."/>
            <person name="Sanders I."/>
            <person name="Saurat O."/>
            <person name="Scarpelli C."/>
            <person name="Schiex T."/>
            <person name="Segurens B."/>
            <person name="Severin A.J."/>
            <person name="Sherrier D.J."/>
            <person name="Shi R."/>
            <person name="Sims S."/>
            <person name="Singer S.R."/>
            <person name="Sinharoy S."/>
            <person name="Sterck L."/>
            <person name="Viollet A."/>
            <person name="Wang B.B."/>
            <person name="Wang K."/>
            <person name="Wang M."/>
            <person name="Wang X."/>
            <person name="Warfsmann J."/>
            <person name="Weissenbach J."/>
            <person name="White D.D."/>
            <person name="White J.D."/>
            <person name="Wiley G.B."/>
            <person name="Wincker P."/>
            <person name="Xing Y."/>
            <person name="Yang L."/>
            <person name="Yao Z."/>
            <person name="Ying F."/>
            <person name="Zhai J."/>
            <person name="Zhou L."/>
            <person name="Zuber A."/>
            <person name="Denarie J."/>
            <person name="Dixon R.A."/>
            <person name="May G.D."/>
            <person name="Schwartz D.C."/>
            <person name="Rogers J."/>
            <person name="Quetier F."/>
            <person name="Town C.D."/>
            <person name="Roe B.A."/>
        </authorList>
    </citation>
    <scope>NUCLEOTIDE SEQUENCE [LARGE SCALE GENOMIC DNA]</scope>
    <source>
        <strain evidence="2">A17</strain>
        <strain evidence="4 5">cv. Jemalong A17</strain>
    </source>
</reference>
<evidence type="ECO:0000313" key="4">
    <source>
        <dbReference type="EnsemblPlants" id="KEH24829"/>
    </source>
</evidence>
<keyword evidence="5" id="KW-1185">Reference proteome</keyword>